<sequence>MTVEIIVMAAILMIQFFYLIKLERIEKNYREESEKNRELYRQSERESRAELLQALRQFENATGERLDKTTQVMTGRHDHIIKITEHKLDHLREVVEGKISDLQKDNNEKLEKIRETVDEKLHKTLEHRLGESFKQVSSRLEQVHQGLGEMQNLANGVGDLKKVLSNVKTRGVLGEYQLESLLEQLLTPEQYEKNVAVQEDSADRVEFAVKLPGNDSKAKPVWMPIDAKFPTETYQHLLDAYENGESEMIDSRRKNLINRIKTDARMINQKYLAPPYTTDFAIMFLPFEGLYAEVLRLGIFEEIQREFKVTIAGPTTLSALLNSLQMGFRTLAIQKRSSEVWELLGAVKSEFGKFGGILDKTRKKLQEASNVIDKAGVRTRAIERRLREVEEMPSETTLQWFEDEKISDELQDEEV</sequence>
<name>A0A1H3MQZ4_9FIRM</name>
<reference evidence="6 7" key="1">
    <citation type="submission" date="2016-10" db="EMBL/GenBank/DDBJ databases">
        <authorList>
            <person name="de Groot N.N."/>
        </authorList>
    </citation>
    <scope>NUCLEOTIDE SEQUENCE [LARGE SCALE GENOMIC DNA]</scope>
    <source>
        <strain evidence="6 7">APO</strain>
    </source>
</reference>
<feature type="coiled-coil region" evidence="5">
    <location>
        <begin position="92"/>
        <end position="119"/>
    </location>
</feature>
<comment type="similarity">
    <text evidence="2">Belongs to the RmuC family.</text>
</comment>
<keyword evidence="3 5" id="KW-0175">Coiled coil</keyword>
<feature type="coiled-coil region" evidence="5">
    <location>
        <begin position="22"/>
        <end position="61"/>
    </location>
</feature>
<proteinExistence type="inferred from homology"/>
<dbReference type="EMBL" id="FNPV01000004">
    <property type="protein sequence ID" value="SDY79016.1"/>
    <property type="molecule type" value="Genomic_DNA"/>
</dbReference>
<accession>A0A1H3MQZ4</accession>
<evidence type="ECO:0000313" key="6">
    <source>
        <dbReference type="EMBL" id="SDY79016.1"/>
    </source>
</evidence>
<evidence type="ECO:0000256" key="2">
    <source>
        <dbReference type="ARBA" id="ARBA00009840"/>
    </source>
</evidence>
<evidence type="ECO:0000313" key="7">
    <source>
        <dbReference type="Proteomes" id="UP000199230"/>
    </source>
</evidence>
<dbReference type="InterPro" id="IPR003798">
    <property type="entry name" value="DNA_recombination_RmuC"/>
</dbReference>
<dbReference type="STRING" id="159292.SAMN05192546_104242"/>
<dbReference type="GO" id="GO:0006310">
    <property type="term" value="P:DNA recombination"/>
    <property type="evidence" value="ECO:0007669"/>
    <property type="project" value="UniProtKB-KW"/>
</dbReference>
<dbReference type="AlphaFoldDB" id="A0A1H3MQZ4"/>
<organism evidence="6 7">
    <name type="scientific">Tindallia californiensis</name>
    <dbReference type="NCBI Taxonomy" id="159292"/>
    <lineage>
        <taxon>Bacteria</taxon>
        <taxon>Bacillati</taxon>
        <taxon>Bacillota</taxon>
        <taxon>Clostridia</taxon>
        <taxon>Peptostreptococcales</taxon>
        <taxon>Tindalliaceae</taxon>
        <taxon>Tindallia</taxon>
    </lineage>
</organism>
<keyword evidence="7" id="KW-1185">Reference proteome</keyword>
<keyword evidence="4" id="KW-0233">DNA recombination</keyword>
<comment type="function">
    <text evidence="1">Involved in DNA recombination.</text>
</comment>
<dbReference type="Pfam" id="PF02646">
    <property type="entry name" value="RmuC"/>
    <property type="match status" value="1"/>
</dbReference>
<dbReference type="PANTHER" id="PTHR30563:SF0">
    <property type="entry name" value="DNA RECOMBINATION PROTEIN RMUC"/>
    <property type="match status" value="1"/>
</dbReference>
<evidence type="ECO:0000256" key="4">
    <source>
        <dbReference type="ARBA" id="ARBA00023172"/>
    </source>
</evidence>
<evidence type="ECO:0000256" key="3">
    <source>
        <dbReference type="ARBA" id="ARBA00023054"/>
    </source>
</evidence>
<evidence type="ECO:0000256" key="1">
    <source>
        <dbReference type="ARBA" id="ARBA00003416"/>
    </source>
</evidence>
<gene>
    <name evidence="6" type="ORF">SAMN05192546_104242</name>
</gene>
<protein>
    <submittedName>
        <fullName evidence="6">DNA recombination protein RmuC</fullName>
    </submittedName>
</protein>
<evidence type="ECO:0000256" key="5">
    <source>
        <dbReference type="SAM" id="Coils"/>
    </source>
</evidence>
<dbReference type="Proteomes" id="UP000199230">
    <property type="component" value="Unassembled WGS sequence"/>
</dbReference>
<dbReference type="RefSeq" id="WP_242870064.1">
    <property type="nucleotide sequence ID" value="NZ_FNPV01000004.1"/>
</dbReference>
<dbReference type="PANTHER" id="PTHR30563">
    <property type="entry name" value="DNA RECOMBINATION PROTEIN RMUC"/>
    <property type="match status" value="1"/>
</dbReference>